<dbReference type="EMBL" id="VXIS01000141">
    <property type="protein sequence ID" value="KAA8901784.1"/>
    <property type="molecule type" value="Genomic_DNA"/>
</dbReference>
<dbReference type="InParanoid" id="A0A5J5ESK5"/>
<feature type="chain" id="PRO_5023889500" evidence="1">
    <location>
        <begin position="30"/>
        <end position="152"/>
    </location>
</feature>
<proteinExistence type="predicted"/>
<protein>
    <submittedName>
        <fullName evidence="2">Uncharacterized protein</fullName>
    </submittedName>
</protein>
<evidence type="ECO:0000313" key="2">
    <source>
        <dbReference type="EMBL" id="KAA8901784.1"/>
    </source>
</evidence>
<feature type="signal peptide" evidence="1">
    <location>
        <begin position="1"/>
        <end position="29"/>
    </location>
</feature>
<comment type="caution">
    <text evidence="2">The sequence shown here is derived from an EMBL/GenBank/DDBJ whole genome shotgun (WGS) entry which is preliminary data.</text>
</comment>
<reference evidence="2 3" key="1">
    <citation type="submission" date="2019-09" db="EMBL/GenBank/DDBJ databases">
        <title>Draft genome of the ectomycorrhizal ascomycete Sphaerosporella brunnea.</title>
        <authorList>
            <consortium name="DOE Joint Genome Institute"/>
            <person name="Benucci G.M."/>
            <person name="Marozzi G."/>
            <person name="Antonielli L."/>
            <person name="Sanchez S."/>
            <person name="Marco P."/>
            <person name="Wang X."/>
            <person name="Falini L.B."/>
            <person name="Barry K."/>
            <person name="Haridas S."/>
            <person name="Lipzen A."/>
            <person name="Labutti K."/>
            <person name="Grigoriev I.V."/>
            <person name="Murat C."/>
            <person name="Martin F."/>
            <person name="Albertini E."/>
            <person name="Donnini D."/>
            <person name="Bonito G."/>
        </authorList>
    </citation>
    <scope>NUCLEOTIDE SEQUENCE [LARGE SCALE GENOMIC DNA]</scope>
    <source>
        <strain evidence="2 3">Sb_GMNB300</strain>
    </source>
</reference>
<dbReference type="Proteomes" id="UP000326924">
    <property type="component" value="Unassembled WGS sequence"/>
</dbReference>
<gene>
    <name evidence="2" type="ORF">FN846DRAFT_956532</name>
</gene>
<sequence length="152" mass="17111">MRYLSRLGNLGFFFWHLLILLEHFPVGIAVSLNEPISTRRLEGDFRDTEQYPATYATSRFARLRNRWEQTNRNPFGSACSHCPISESTNGQKALADTSFPVTLGGVTVTPAATCEDRTIEGDSTLHAIAMRVRWHEGAILPREHGDVVRLLI</sequence>
<name>A0A5J5ESK5_9PEZI</name>
<dbReference type="AlphaFoldDB" id="A0A5J5ESK5"/>
<evidence type="ECO:0000256" key="1">
    <source>
        <dbReference type="SAM" id="SignalP"/>
    </source>
</evidence>
<accession>A0A5J5ESK5</accession>
<keyword evidence="3" id="KW-1185">Reference proteome</keyword>
<evidence type="ECO:0000313" key="3">
    <source>
        <dbReference type="Proteomes" id="UP000326924"/>
    </source>
</evidence>
<keyword evidence="1" id="KW-0732">Signal</keyword>
<organism evidence="2 3">
    <name type="scientific">Sphaerosporella brunnea</name>
    <dbReference type="NCBI Taxonomy" id="1250544"/>
    <lineage>
        <taxon>Eukaryota</taxon>
        <taxon>Fungi</taxon>
        <taxon>Dikarya</taxon>
        <taxon>Ascomycota</taxon>
        <taxon>Pezizomycotina</taxon>
        <taxon>Pezizomycetes</taxon>
        <taxon>Pezizales</taxon>
        <taxon>Pyronemataceae</taxon>
        <taxon>Sphaerosporella</taxon>
    </lineage>
</organism>